<dbReference type="Gene3D" id="3.20.20.70">
    <property type="entry name" value="Aldolase class I"/>
    <property type="match status" value="1"/>
</dbReference>
<dbReference type="SUPFAM" id="SSF55811">
    <property type="entry name" value="Nudix"/>
    <property type="match status" value="1"/>
</dbReference>
<evidence type="ECO:0000256" key="10">
    <source>
        <dbReference type="ARBA" id="ARBA00035861"/>
    </source>
</evidence>
<dbReference type="CDD" id="cd00564">
    <property type="entry name" value="TMP_TenI"/>
    <property type="match status" value="1"/>
</dbReference>
<dbReference type="Proteomes" id="UP000653056">
    <property type="component" value="Unassembled WGS sequence"/>
</dbReference>
<evidence type="ECO:0000313" key="19">
    <source>
        <dbReference type="Proteomes" id="UP000653056"/>
    </source>
</evidence>
<dbReference type="InterPro" id="IPR022998">
    <property type="entry name" value="ThiamineP_synth_TenI"/>
</dbReference>
<comment type="catalytic activity">
    <reaction evidence="10">
        <text>8-oxo-dGTP + H2O = 8-oxo-dGMP + diphosphate + H(+)</text>
        <dbReference type="Rhea" id="RHEA:31575"/>
        <dbReference type="ChEBI" id="CHEBI:15377"/>
        <dbReference type="ChEBI" id="CHEBI:15378"/>
        <dbReference type="ChEBI" id="CHEBI:33019"/>
        <dbReference type="ChEBI" id="CHEBI:63224"/>
        <dbReference type="ChEBI" id="CHEBI:77896"/>
        <dbReference type="EC" id="3.6.1.55"/>
    </reaction>
</comment>
<evidence type="ECO:0000256" key="12">
    <source>
        <dbReference type="ARBA" id="ARBA00038905"/>
    </source>
</evidence>
<dbReference type="InterPro" id="IPR020084">
    <property type="entry name" value="NUDIX_hydrolase_CS"/>
</dbReference>
<organism evidence="18 19">
    <name type="scientific">Litchfieldella qijiaojingensis</name>
    <dbReference type="NCBI Taxonomy" id="980347"/>
    <lineage>
        <taxon>Bacteria</taxon>
        <taxon>Pseudomonadati</taxon>
        <taxon>Pseudomonadota</taxon>
        <taxon>Gammaproteobacteria</taxon>
        <taxon>Oceanospirillales</taxon>
        <taxon>Halomonadaceae</taxon>
        <taxon>Litchfieldella</taxon>
    </lineage>
</organism>
<comment type="caution">
    <text evidence="18">The sequence shown here is derived from an EMBL/GenBank/DDBJ whole genome shotgun (WGS) entry which is preliminary data.</text>
</comment>
<comment type="cofactor">
    <cofactor evidence="1">
        <name>Mg(2+)</name>
        <dbReference type="ChEBI" id="CHEBI:18420"/>
    </cofactor>
</comment>
<evidence type="ECO:0000256" key="3">
    <source>
        <dbReference type="ARBA" id="ARBA00022457"/>
    </source>
</evidence>
<dbReference type="CDD" id="cd03425">
    <property type="entry name" value="NUDIX_MutT_NudA_like"/>
    <property type="match status" value="1"/>
</dbReference>
<keyword evidence="3" id="KW-0515">Mutator protein</keyword>
<keyword evidence="8" id="KW-0460">Magnesium</keyword>
<keyword evidence="4" id="KW-0235">DNA replication</keyword>
<keyword evidence="7" id="KW-0378">Hydrolase</keyword>
<evidence type="ECO:0000256" key="15">
    <source>
        <dbReference type="ARBA" id="ARBA00041979"/>
    </source>
</evidence>
<dbReference type="NCBIfam" id="NF006530">
    <property type="entry name" value="PRK08999.1"/>
    <property type="match status" value="1"/>
</dbReference>
<dbReference type="Pfam" id="PF14815">
    <property type="entry name" value="NUDIX_4"/>
    <property type="match status" value="1"/>
</dbReference>
<dbReference type="SUPFAM" id="SSF51391">
    <property type="entry name" value="Thiamin phosphate synthase"/>
    <property type="match status" value="1"/>
</dbReference>
<dbReference type="InterPro" id="IPR036206">
    <property type="entry name" value="ThiamineP_synth_sf"/>
</dbReference>
<dbReference type="InterPro" id="IPR013785">
    <property type="entry name" value="Aldolase_TIM"/>
</dbReference>
<evidence type="ECO:0000256" key="13">
    <source>
        <dbReference type="ARBA" id="ARBA00040794"/>
    </source>
</evidence>
<sequence length="328" mass="36980">MDALPILEESMSTMVKRRVHVAAAAIISRDSRRVLIARRPSNVDQGGLWEFPGGKLAPYETGFEALKRELHEELGVEIQRAQPLIRVHHEYPDKHILLDVWQVLTFAGEPFGREGQAVRWVPMDELYNYPFPAANLPILRAVMLPTEYLISDEEVDDEVFLAKLGRALREDGISLVQLRAKTLDRDAYLKRAEKALGLCREHGARLLLNGEPELLRSLDADGVHLTSERLMSLERRPIAEDKWLSASTHDRAQLDQAKRIGCDFVTLSPLRTTPSHPEVEPLGWHDFQQLVETAGMPVFALGGMTRHDADHARAVGAQGIASIRDFWK</sequence>
<evidence type="ECO:0000256" key="14">
    <source>
        <dbReference type="ARBA" id="ARBA00041592"/>
    </source>
</evidence>
<evidence type="ECO:0000256" key="4">
    <source>
        <dbReference type="ARBA" id="ARBA00022705"/>
    </source>
</evidence>
<proteinExistence type="inferred from homology"/>
<dbReference type="InterPro" id="IPR015797">
    <property type="entry name" value="NUDIX_hydrolase-like_dom_sf"/>
</dbReference>
<evidence type="ECO:0000256" key="2">
    <source>
        <dbReference type="ARBA" id="ARBA00005582"/>
    </source>
</evidence>
<keyword evidence="9" id="KW-0234">DNA repair</keyword>
<evidence type="ECO:0000256" key="5">
    <source>
        <dbReference type="ARBA" id="ARBA00022723"/>
    </source>
</evidence>
<gene>
    <name evidence="18" type="ORF">GCM10007160_06050</name>
</gene>
<dbReference type="InterPro" id="IPR047127">
    <property type="entry name" value="MutT-like"/>
</dbReference>
<evidence type="ECO:0000256" key="16">
    <source>
        <dbReference type="ARBA" id="ARBA00042798"/>
    </source>
</evidence>
<evidence type="ECO:0000256" key="11">
    <source>
        <dbReference type="ARBA" id="ARBA00036904"/>
    </source>
</evidence>
<dbReference type="Gene3D" id="3.90.79.10">
    <property type="entry name" value="Nucleoside Triphosphate Pyrophosphohydrolase"/>
    <property type="match status" value="1"/>
</dbReference>
<evidence type="ECO:0000256" key="9">
    <source>
        <dbReference type="ARBA" id="ARBA00023204"/>
    </source>
</evidence>
<comment type="catalytic activity">
    <reaction evidence="11">
        <text>8-oxo-GTP + H2O = 8-oxo-GMP + diphosphate + H(+)</text>
        <dbReference type="Rhea" id="RHEA:67616"/>
        <dbReference type="ChEBI" id="CHEBI:15377"/>
        <dbReference type="ChEBI" id="CHEBI:15378"/>
        <dbReference type="ChEBI" id="CHEBI:33019"/>
        <dbReference type="ChEBI" id="CHEBI:143553"/>
        <dbReference type="ChEBI" id="CHEBI:145694"/>
    </reaction>
</comment>
<feature type="domain" description="Nudix hydrolase" evidence="17">
    <location>
        <begin position="17"/>
        <end position="144"/>
    </location>
</feature>
<comment type="similarity">
    <text evidence="2">Belongs to the Nudix hydrolase family.</text>
</comment>
<dbReference type="PROSITE" id="PS51462">
    <property type="entry name" value="NUDIX"/>
    <property type="match status" value="1"/>
</dbReference>
<dbReference type="EC" id="3.6.1.55" evidence="12"/>
<dbReference type="InterPro" id="IPR000086">
    <property type="entry name" value="NUDIX_hydrolase_dom"/>
</dbReference>
<dbReference type="PANTHER" id="PTHR47707">
    <property type="entry name" value="8-OXO-DGTP DIPHOSPHATASE"/>
    <property type="match status" value="1"/>
</dbReference>
<dbReference type="PROSITE" id="PS00893">
    <property type="entry name" value="NUDIX_BOX"/>
    <property type="match status" value="1"/>
</dbReference>
<dbReference type="PANTHER" id="PTHR47707:SF1">
    <property type="entry name" value="NUDIX HYDROLASE FAMILY PROTEIN"/>
    <property type="match status" value="1"/>
</dbReference>
<evidence type="ECO:0000256" key="8">
    <source>
        <dbReference type="ARBA" id="ARBA00022842"/>
    </source>
</evidence>
<evidence type="ECO:0000256" key="6">
    <source>
        <dbReference type="ARBA" id="ARBA00022763"/>
    </source>
</evidence>
<dbReference type="InterPro" id="IPR003561">
    <property type="entry name" value="Mutator_MutT"/>
</dbReference>
<dbReference type="InterPro" id="IPR029119">
    <property type="entry name" value="MutY_C"/>
</dbReference>
<evidence type="ECO:0000256" key="1">
    <source>
        <dbReference type="ARBA" id="ARBA00001946"/>
    </source>
</evidence>
<name>A0ABQ2YEM9_9GAMM</name>
<keyword evidence="19" id="KW-1185">Reference proteome</keyword>
<reference evidence="19" key="1">
    <citation type="journal article" date="2019" name="Int. J. Syst. Evol. Microbiol.">
        <title>The Global Catalogue of Microorganisms (GCM) 10K type strain sequencing project: providing services to taxonomists for standard genome sequencing and annotation.</title>
        <authorList>
            <consortium name="The Broad Institute Genomics Platform"/>
            <consortium name="The Broad Institute Genome Sequencing Center for Infectious Disease"/>
            <person name="Wu L."/>
            <person name="Ma J."/>
        </authorList>
    </citation>
    <scope>NUCLEOTIDE SEQUENCE [LARGE SCALE GENOMIC DNA]</scope>
    <source>
        <strain evidence="19">KCTC 22228</strain>
    </source>
</reference>
<keyword evidence="5" id="KW-0479">Metal-binding</keyword>
<dbReference type="EMBL" id="BMXS01000002">
    <property type="protein sequence ID" value="GGX81523.1"/>
    <property type="molecule type" value="Genomic_DNA"/>
</dbReference>
<protein>
    <recommendedName>
        <fullName evidence="13">8-oxo-dGTP diphosphatase</fullName>
        <ecNumber evidence="12">3.6.1.55</ecNumber>
    </recommendedName>
    <alternativeName>
        <fullName evidence="16">7,8-dihydro-8-oxoguanine-triphosphatase</fullName>
    </alternativeName>
    <alternativeName>
        <fullName evidence="15">Mutator protein MutT</fullName>
    </alternativeName>
    <alternativeName>
        <fullName evidence="14">dGTP pyrophosphohydrolase</fullName>
    </alternativeName>
</protein>
<evidence type="ECO:0000256" key="7">
    <source>
        <dbReference type="ARBA" id="ARBA00022801"/>
    </source>
</evidence>
<keyword evidence="6" id="KW-0227">DNA damage</keyword>
<dbReference type="NCBIfam" id="TIGR00586">
    <property type="entry name" value="mutt"/>
    <property type="match status" value="1"/>
</dbReference>
<dbReference type="Pfam" id="PF02581">
    <property type="entry name" value="TMP-TENI"/>
    <property type="match status" value="1"/>
</dbReference>
<accession>A0ABQ2YEM9</accession>
<evidence type="ECO:0000259" key="17">
    <source>
        <dbReference type="PROSITE" id="PS51462"/>
    </source>
</evidence>
<evidence type="ECO:0000313" key="18">
    <source>
        <dbReference type="EMBL" id="GGX81523.1"/>
    </source>
</evidence>